<comment type="caution">
    <text evidence="11">The sequence shown here is derived from an EMBL/GenBank/DDBJ whole genome shotgun (WGS) entry which is preliminary data.</text>
</comment>
<evidence type="ECO:0000256" key="3">
    <source>
        <dbReference type="ARBA" id="ARBA00006958"/>
    </source>
</evidence>
<evidence type="ECO:0000256" key="1">
    <source>
        <dbReference type="ARBA" id="ARBA00001968"/>
    </source>
</evidence>
<evidence type="ECO:0000256" key="7">
    <source>
        <dbReference type="ARBA" id="ARBA00023242"/>
    </source>
</evidence>
<gene>
    <name evidence="11" type="ORF">AaE_015832</name>
</gene>
<dbReference type="AlphaFoldDB" id="A0A6A4Z0L0"/>
<evidence type="ECO:0000259" key="10">
    <source>
        <dbReference type="Pfam" id="PF26138"/>
    </source>
</evidence>
<evidence type="ECO:0000256" key="8">
    <source>
        <dbReference type="SAM" id="SignalP"/>
    </source>
</evidence>
<protein>
    <submittedName>
        <fullName evidence="11">Uncharacterized protein</fullName>
    </submittedName>
</protein>
<dbReference type="Pfam" id="PF13359">
    <property type="entry name" value="DDE_Tnp_4"/>
    <property type="match status" value="1"/>
</dbReference>
<dbReference type="InterPro" id="IPR045249">
    <property type="entry name" value="HARBI1-like"/>
</dbReference>
<name>A0A6A4Z0L0_APHAT</name>
<keyword evidence="4" id="KW-0540">Nuclease</keyword>
<evidence type="ECO:0000259" key="9">
    <source>
        <dbReference type="Pfam" id="PF13359"/>
    </source>
</evidence>
<comment type="cofactor">
    <cofactor evidence="1">
        <name>a divalent metal cation</name>
        <dbReference type="ChEBI" id="CHEBI:60240"/>
    </cofactor>
</comment>
<dbReference type="InterPro" id="IPR058353">
    <property type="entry name" value="DUF8040"/>
</dbReference>
<evidence type="ECO:0000256" key="4">
    <source>
        <dbReference type="ARBA" id="ARBA00022722"/>
    </source>
</evidence>
<organism evidence="11 12">
    <name type="scientific">Aphanomyces astaci</name>
    <name type="common">Crayfish plague agent</name>
    <dbReference type="NCBI Taxonomy" id="112090"/>
    <lineage>
        <taxon>Eukaryota</taxon>
        <taxon>Sar</taxon>
        <taxon>Stramenopiles</taxon>
        <taxon>Oomycota</taxon>
        <taxon>Saprolegniomycetes</taxon>
        <taxon>Saprolegniales</taxon>
        <taxon>Verrucalvaceae</taxon>
        <taxon>Aphanomyces</taxon>
    </lineage>
</organism>
<keyword evidence="6" id="KW-0378">Hydrolase</keyword>
<accession>A0A6A4Z0L0</accession>
<sequence length="268" mass="29932">MLPGTFIALLAMLMNKGLLSPSRYVSAKEKLATFLYVVGHAASSRQAQERFQRSGWTVTQSMNEVLSAMVRLYPTVMRPPGSSIPWEIHSNPKMFPFFKGCVGALDGTHVPAIPPPSGAKPFRNRKGYMSQNILAACTFDLKFTYVLAGWEGSASDGRVLEDALLNKGFVIPPGKMYLGDAGYGLRLNLLTPYRGVRYHLREWSLGNQKPQSPKELYNLRHAQQRNCIERIFGVLKKRFRILVTAPEYPFPSQSINLGLKAKTLPKQG</sequence>
<proteinExistence type="inferred from homology"/>
<dbReference type="PANTHER" id="PTHR22930:SF221">
    <property type="entry name" value="NUCLEASE HARBI1"/>
    <property type="match status" value="1"/>
</dbReference>
<keyword evidence="7" id="KW-0539">Nucleus</keyword>
<comment type="subcellular location">
    <subcellularLocation>
        <location evidence="2">Nucleus</location>
    </subcellularLocation>
</comment>
<feature type="signal peptide" evidence="8">
    <location>
        <begin position="1"/>
        <end position="27"/>
    </location>
</feature>
<dbReference type="GO" id="GO:0005634">
    <property type="term" value="C:nucleus"/>
    <property type="evidence" value="ECO:0007669"/>
    <property type="project" value="UniProtKB-SubCell"/>
</dbReference>
<feature type="domain" description="DUF8040" evidence="10">
    <location>
        <begin position="1"/>
        <end position="70"/>
    </location>
</feature>
<evidence type="ECO:0000256" key="5">
    <source>
        <dbReference type="ARBA" id="ARBA00022723"/>
    </source>
</evidence>
<keyword evidence="5" id="KW-0479">Metal-binding</keyword>
<evidence type="ECO:0000256" key="2">
    <source>
        <dbReference type="ARBA" id="ARBA00004123"/>
    </source>
</evidence>
<keyword evidence="8" id="KW-0732">Signal</keyword>
<feature type="chain" id="PRO_5025489038" evidence="8">
    <location>
        <begin position="28"/>
        <end position="268"/>
    </location>
</feature>
<evidence type="ECO:0000313" key="11">
    <source>
        <dbReference type="EMBL" id="KAF0702591.1"/>
    </source>
</evidence>
<dbReference type="GO" id="GO:0046872">
    <property type="term" value="F:metal ion binding"/>
    <property type="evidence" value="ECO:0007669"/>
    <property type="project" value="UniProtKB-KW"/>
</dbReference>
<dbReference type="Proteomes" id="UP000469452">
    <property type="component" value="Unassembled WGS sequence"/>
</dbReference>
<comment type="similarity">
    <text evidence="3">Belongs to the HARBI1 family.</text>
</comment>
<evidence type="ECO:0000313" key="12">
    <source>
        <dbReference type="Proteomes" id="UP000469452"/>
    </source>
</evidence>
<dbReference type="GO" id="GO:0016787">
    <property type="term" value="F:hydrolase activity"/>
    <property type="evidence" value="ECO:0007669"/>
    <property type="project" value="UniProtKB-KW"/>
</dbReference>
<dbReference type="PANTHER" id="PTHR22930">
    <property type="match status" value="1"/>
</dbReference>
<evidence type="ECO:0000256" key="6">
    <source>
        <dbReference type="ARBA" id="ARBA00022801"/>
    </source>
</evidence>
<dbReference type="GO" id="GO:0004518">
    <property type="term" value="F:nuclease activity"/>
    <property type="evidence" value="ECO:0007669"/>
    <property type="project" value="UniProtKB-KW"/>
</dbReference>
<dbReference type="InterPro" id="IPR027806">
    <property type="entry name" value="HARBI1_dom"/>
</dbReference>
<feature type="domain" description="DDE Tnp4" evidence="9">
    <location>
        <begin position="105"/>
        <end position="242"/>
    </location>
</feature>
<dbReference type="EMBL" id="VJMI01021085">
    <property type="protein sequence ID" value="KAF0702591.1"/>
    <property type="molecule type" value="Genomic_DNA"/>
</dbReference>
<reference evidence="11 12" key="1">
    <citation type="submission" date="2019-06" db="EMBL/GenBank/DDBJ databases">
        <title>Genomics analysis of Aphanomyces spp. identifies a new class of oomycete effector associated with host adaptation.</title>
        <authorList>
            <person name="Gaulin E."/>
        </authorList>
    </citation>
    <scope>NUCLEOTIDE SEQUENCE [LARGE SCALE GENOMIC DNA]</scope>
    <source>
        <strain evidence="11 12">E</strain>
    </source>
</reference>
<dbReference type="VEuPathDB" id="FungiDB:H257_12381"/>
<dbReference type="Pfam" id="PF26138">
    <property type="entry name" value="DUF8040"/>
    <property type="match status" value="1"/>
</dbReference>